<comment type="caution">
    <text evidence="2">The sequence shown here is derived from an EMBL/GenBank/DDBJ whole genome shotgun (WGS) entry which is preliminary data.</text>
</comment>
<dbReference type="EMBL" id="LJSK01000001">
    <property type="protein sequence ID" value="KPI90799.1"/>
    <property type="molecule type" value="Genomic_DNA"/>
</dbReference>
<evidence type="ECO:0000313" key="2">
    <source>
        <dbReference type="EMBL" id="KPI90799.1"/>
    </source>
</evidence>
<dbReference type="Proteomes" id="UP000038009">
    <property type="component" value="Unassembled WGS sequence"/>
</dbReference>
<feature type="compositionally biased region" description="Basic and acidic residues" evidence="1">
    <location>
        <begin position="752"/>
        <end position="766"/>
    </location>
</feature>
<proteinExistence type="predicted"/>
<dbReference type="AlphaFoldDB" id="A0A0N0P980"/>
<dbReference type="OMA" id="HAVCLTW"/>
<keyword evidence="3" id="KW-1185">Reference proteome</keyword>
<accession>A0A0N0P980</accession>
<evidence type="ECO:0000256" key="1">
    <source>
        <dbReference type="SAM" id="MobiDB-lite"/>
    </source>
</evidence>
<dbReference type="VEuPathDB" id="TriTrypDB:Lsey_0001_0320"/>
<evidence type="ECO:0000313" key="3">
    <source>
        <dbReference type="Proteomes" id="UP000038009"/>
    </source>
</evidence>
<dbReference type="OrthoDB" id="272430at2759"/>
<gene>
    <name evidence="2" type="ORF">ABL78_0032</name>
</gene>
<organism evidence="2 3">
    <name type="scientific">Leptomonas seymouri</name>
    <dbReference type="NCBI Taxonomy" id="5684"/>
    <lineage>
        <taxon>Eukaryota</taxon>
        <taxon>Discoba</taxon>
        <taxon>Euglenozoa</taxon>
        <taxon>Kinetoplastea</taxon>
        <taxon>Metakinetoplastina</taxon>
        <taxon>Trypanosomatida</taxon>
        <taxon>Trypanosomatidae</taxon>
        <taxon>Leishmaniinae</taxon>
        <taxon>Leptomonas</taxon>
    </lineage>
</organism>
<sequence>MSALQHAAAATEVEAFLACCEDVVRKGTQTLSVRSVAHHLNHLETEWSKVLAQTQISVSARVQALQHYHDVYTVCARTVPLAQGAWDRWATGITSSFPVVDALRSSQVRLETLRTELLTKYWGLFCRLYWGCARVAKPRLALVVAEAQAATATAAAATHPNGNATTDSTAGTYDVAAVERGLAAPLHAFAALAFDMSHLFGDFGVVGAVERQWLCEDVLGELGDAAEGAVESLVRRSFKRDLQIPSASLPALLREYEESEVAERKTKEIVTLGQKTLQSAWMRAATALHQYLVDLSAASATATETSSYVNDKVLCDDRAYELLEELLKELRRVPHSSGSLPALGLLTYRVVEWQPLLAAAAPSQRSPGLNGSQTQFYLLLLHQWFARYISTQHRWSVTDLFNATDDSDLWSFVLDRHTFCLMWALSTFERDEDGHPEHMEDAQKHFMVEMEAKIDKLRSILYSVAHCLQLYRASITTYTNPEKRTVRLATACKLVQEWMSRVGASTFCRGLLGDLLDTAEEWEDGNAQTPALQLWTLCAEGELKLIMYDTMQLLGCPDNTTDRLETVVGVALDLCASWREILTDGAGDEASAVSPSLFAPVVTLVIRAVHRIRTKLERSVAPASALSSADVELYVKLVEWLKKLFAVAGAFVKPEALHPAWDEYVYLVSLPAPSAAVAEGGDGAASGTAVIPGFMSYAAPTAKRAFGAASSANGGLEDICWLRRNTFKSRCSVGEEGLKRKHSTPAPLVDESEAKEPPSAKRARTE</sequence>
<protein>
    <submittedName>
        <fullName evidence="2">Uncharacterized protein</fullName>
    </submittedName>
</protein>
<name>A0A0N0P980_LEPSE</name>
<feature type="region of interest" description="Disordered" evidence="1">
    <location>
        <begin position="733"/>
        <end position="766"/>
    </location>
</feature>
<reference evidence="2 3" key="1">
    <citation type="journal article" date="2015" name="PLoS Pathog.">
        <title>Leptomonas seymouri: Adaptations to the Dixenous Life Cycle Analyzed by Genome Sequencing, Transcriptome Profiling and Co-infection with Leishmania donovani.</title>
        <authorList>
            <person name="Kraeva N."/>
            <person name="Butenko A."/>
            <person name="Hlavacova J."/>
            <person name="Kostygov A."/>
            <person name="Myskova J."/>
            <person name="Grybchuk D."/>
            <person name="Lestinova T."/>
            <person name="Votypka J."/>
            <person name="Volf P."/>
            <person name="Opperdoes F."/>
            <person name="Flegontov P."/>
            <person name="Lukes J."/>
            <person name="Yurchenko V."/>
        </authorList>
    </citation>
    <scope>NUCLEOTIDE SEQUENCE [LARGE SCALE GENOMIC DNA]</scope>
    <source>
        <strain evidence="2 3">ATCC 30220</strain>
    </source>
</reference>